<dbReference type="STRING" id="157652.A0A371GGU1"/>
<dbReference type="InterPro" id="IPR005782">
    <property type="entry name" value="P-type_ATPase_IIA"/>
</dbReference>
<evidence type="ECO:0000256" key="11">
    <source>
        <dbReference type="SAM" id="Phobius"/>
    </source>
</evidence>
<keyword evidence="4" id="KW-0547">Nucleotide-binding</keyword>
<accession>A0A371GGU1</accession>
<proteinExistence type="inferred from homology"/>
<dbReference type="NCBIfam" id="TIGR01116">
    <property type="entry name" value="ATPase-IIA1_Ca"/>
    <property type="match status" value="1"/>
</dbReference>
<dbReference type="InterPro" id="IPR023299">
    <property type="entry name" value="ATPase_P-typ_cyto_dom_N"/>
</dbReference>
<dbReference type="InterPro" id="IPR018303">
    <property type="entry name" value="ATPase_P-typ_P_site"/>
</dbReference>
<evidence type="ECO:0000259" key="12">
    <source>
        <dbReference type="SMART" id="SM00831"/>
    </source>
</evidence>
<name>A0A371GGU1_MUCPR</name>
<dbReference type="GO" id="GO:0016020">
    <property type="term" value="C:membrane"/>
    <property type="evidence" value="ECO:0007669"/>
    <property type="project" value="UniProtKB-SubCell"/>
</dbReference>
<dbReference type="InterPro" id="IPR059000">
    <property type="entry name" value="ATPase_P-type_domA"/>
</dbReference>
<feature type="transmembrane region" description="Helical" evidence="11">
    <location>
        <begin position="979"/>
        <end position="997"/>
    </location>
</feature>
<evidence type="ECO:0000256" key="9">
    <source>
        <dbReference type="ARBA" id="ARBA00022989"/>
    </source>
</evidence>
<feature type="transmembrane region" description="Helical" evidence="11">
    <location>
        <begin position="325"/>
        <end position="348"/>
    </location>
</feature>
<feature type="transmembrane region" description="Helical" evidence="11">
    <location>
        <begin position="948"/>
        <end position="967"/>
    </location>
</feature>
<keyword evidence="6" id="KW-0067">ATP-binding</keyword>
<dbReference type="NCBIfam" id="TIGR01494">
    <property type="entry name" value="ATPase_P-type"/>
    <property type="match status" value="2"/>
</dbReference>
<dbReference type="Gene3D" id="1.20.1110.10">
    <property type="entry name" value="Calcium-transporting ATPase, transmembrane domain"/>
    <property type="match status" value="1"/>
</dbReference>
<dbReference type="PRINTS" id="PR00119">
    <property type="entry name" value="CATATPASE"/>
</dbReference>
<feature type="transmembrane region" description="Helical" evidence="11">
    <location>
        <begin position="115"/>
        <end position="137"/>
    </location>
</feature>
<gene>
    <name evidence="13" type="primary">ECA3</name>
    <name evidence="13" type="ORF">CR513_28471</name>
</gene>
<evidence type="ECO:0000256" key="8">
    <source>
        <dbReference type="ARBA" id="ARBA00022967"/>
    </source>
</evidence>
<comment type="similarity">
    <text evidence="2">Belongs to the cation transport ATPase (P-type) (TC 3.A.3) family. Type IIA subfamily.</text>
</comment>
<dbReference type="SFLD" id="SFLDS00003">
    <property type="entry name" value="Haloacid_Dehalogenase"/>
    <property type="match status" value="1"/>
</dbReference>
<dbReference type="CDD" id="cd02083">
    <property type="entry name" value="P-type_ATPase_SERCA"/>
    <property type="match status" value="1"/>
</dbReference>
<evidence type="ECO:0000256" key="2">
    <source>
        <dbReference type="ARBA" id="ARBA00005675"/>
    </source>
</evidence>
<dbReference type="Proteomes" id="UP000257109">
    <property type="component" value="Unassembled WGS sequence"/>
</dbReference>
<keyword evidence="3 11" id="KW-0812">Transmembrane</keyword>
<evidence type="ECO:0000313" key="13">
    <source>
        <dbReference type="EMBL" id="RDX89767.1"/>
    </source>
</evidence>
<keyword evidence="8" id="KW-1278">Translocase</keyword>
<dbReference type="FunFam" id="2.70.150.10:FF:000055">
    <property type="entry name" value="Calcium-transporting ATPase"/>
    <property type="match status" value="1"/>
</dbReference>
<dbReference type="PANTHER" id="PTHR42861">
    <property type="entry name" value="CALCIUM-TRANSPORTING ATPASE"/>
    <property type="match status" value="1"/>
</dbReference>
<evidence type="ECO:0000256" key="4">
    <source>
        <dbReference type="ARBA" id="ARBA00022741"/>
    </source>
</evidence>
<dbReference type="GO" id="GO:0005524">
    <property type="term" value="F:ATP binding"/>
    <property type="evidence" value="ECO:0007669"/>
    <property type="project" value="UniProtKB-KW"/>
</dbReference>
<dbReference type="InterPro" id="IPR006068">
    <property type="entry name" value="ATPase_P-typ_cation-transptr_C"/>
</dbReference>
<keyword evidence="5" id="KW-0106">Calcium</keyword>
<evidence type="ECO:0000256" key="3">
    <source>
        <dbReference type="ARBA" id="ARBA00022692"/>
    </source>
</evidence>
<evidence type="ECO:0000313" key="14">
    <source>
        <dbReference type="Proteomes" id="UP000257109"/>
    </source>
</evidence>
<dbReference type="SUPFAM" id="SSF81653">
    <property type="entry name" value="Calcium ATPase, transduction domain A"/>
    <property type="match status" value="1"/>
</dbReference>
<dbReference type="Pfam" id="PF08282">
    <property type="entry name" value="Hydrolase_3"/>
    <property type="match status" value="1"/>
</dbReference>
<dbReference type="InterPro" id="IPR036412">
    <property type="entry name" value="HAD-like_sf"/>
</dbReference>
<protein>
    <submittedName>
        <fullName evidence="13">Calcium-transporting ATPase 3, endoplasmic reticulum-type</fullName>
    </submittedName>
</protein>
<dbReference type="SUPFAM" id="SSF56784">
    <property type="entry name" value="HAD-like"/>
    <property type="match status" value="1"/>
</dbReference>
<dbReference type="Pfam" id="PF13246">
    <property type="entry name" value="Cation_ATPase"/>
    <property type="match status" value="1"/>
</dbReference>
<dbReference type="OrthoDB" id="3352408at2759"/>
<dbReference type="SUPFAM" id="SSF81660">
    <property type="entry name" value="Metal cation-transporting ATPase, ATP-binding domain N"/>
    <property type="match status" value="1"/>
</dbReference>
<dbReference type="AlphaFoldDB" id="A0A371GGU1"/>
<dbReference type="FunFam" id="1.20.1110.10:FF:000065">
    <property type="entry name" value="Sarcoplasmic/endoplasmic reticulum calcium ATPase 1"/>
    <property type="match status" value="1"/>
</dbReference>
<dbReference type="EMBL" id="QJKJ01005581">
    <property type="protein sequence ID" value="RDX89767.1"/>
    <property type="molecule type" value="Genomic_DNA"/>
</dbReference>
<dbReference type="GO" id="GO:0005388">
    <property type="term" value="F:P-type calcium transporter activity"/>
    <property type="evidence" value="ECO:0007669"/>
    <property type="project" value="InterPro"/>
</dbReference>
<dbReference type="InterPro" id="IPR008250">
    <property type="entry name" value="ATPase_P-typ_transduc_dom_A_sf"/>
</dbReference>
<evidence type="ECO:0000256" key="1">
    <source>
        <dbReference type="ARBA" id="ARBA00004141"/>
    </source>
</evidence>
<feature type="transmembrane region" description="Helical" evidence="11">
    <location>
        <begin position="91"/>
        <end position="109"/>
    </location>
</feature>
<dbReference type="Gene3D" id="2.70.150.10">
    <property type="entry name" value="Calcium-transporting ATPase, cytoplasmic transduction domain A"/>
    <property type="match status" value="1"/>
</dbReference>
<dbReference type="InterPro" id="IPR044492">
    <property type="entry name" value="P_typ_ATPase_HD_dom"/>
</dbReference>
<dbReference type="InterPro" id="IPR023298">
    <property type="entry name" value="ATPase_P-typ_TM_dom_sf"/>
</dbReference>
<dbReference type="PROSITE" id="PS00154">
    <property type="entry name" value="ATPASE_E1_E2"/>
    <property type="match status" value="1"/>
</dbReference>
<dbReference type="SMART" id="SM00831">
    <property type="entry name" value="Cation_ATPase_N"/>
    <property type="match status" value="1"/>
</dbReference>
<dbReference type="SUPFAM" id="SSF81665">
    <property type="entry name" value="Calcium ATPase, transmembrane domain M"/>
    <property type="match status" value="1"/>
</dbReference>
<feature type="non-terminal residue" evidence="13">
    <location>
        <position position="1"/>
    </location>
</feature>
<comment type="subcellular location">
    <subcellularLocation>
        <location evidence="1">Membrane</location>
        <topology evidence="1">Multi-pass membrane protein</topology>
    </subcellularLocation>
</comment>
<dbReference type="FunFam" id="3.40.1110.10:FF:000037">
    <property type="entry name" value="Calcium-transporting ATPase"/>
    <property type="match status" value="1"/>
</dbReference>
<sequence length="1050" mass="114676">MTTGVAEFGCSRGCGNQISFITQSLEALVSDPILRSSMEDAFARSIPEVLDFFGVNPTKGLSDAEVVQHSRLHGKNGAPFWKLVLKQFDDLLVKILIAAALISFILALINGETGLMAFLEPSVILMILAANAAVGVITETNAEKALEELRAYQADVATVLRNGCFSILPATELVPGDIVEVSVGCKIPADMRMIEMLSNQVRVDQAILTGESSSVEKELKTTTTTNAVYQDKTNILFSGTIMVAGRARAVVVGVGPNTAMGSIRDSMLRTEDEVTPLKKKLDEFGSFLAKVIAGICVLVWIVNIGHFRDPSHGGFLHGAIHYFKIAVALAVAAIPEGLPAVVTTCLALGTKRMARLNAIVRSLPSVETLGCTTVICSDKTGTLTTNMMSVAKVCVVGSAKRGPFVSEYSVSGTTYAPEGIIFDSTGVQLDFPAQLPCLLHMAMCSALCNESTLQYNPDKGNYEKIGESTEVALRVLAEKVGLPGFNSMPSALNMLTKHERASYCNHYWEEQFRKIHVLEFSRDRKMMSVLCSRNQMHVLFSKGAPESIISRCTTILCNDDGSIVPLTADIRAELDSRFHRFGKETLRCLALALKWMPSVQQSLSFDDEKDLTFIGLVGMLDPPRDEVRNAMLSCMTAGIRVIVVTGDNKSTAESLCRKIGAFDQMIDFAEHSYTASEFEELPALQQTIALQRMTLFTRVEPSHKRILVEALQHQNEVVAMTGDGVNDAPALKKADIGIAMGSGTAVAKSASDMVLADDNFASIVAAVAEGRAIYNNTKQFIRYMISSNIGEVVCIFVAAVLGIPDTLAPVQLLWVNLVTDGLPATAIGFNKQDSDVMRAKPRKVNEAVVTGWLFFRYLVIGAYVGLATVAGFIWWFVYSDSGPKLPYTELMNFDTCPTRETTYPCSVFDDRHPSTVSMTVLVVVEMFNALNNLSENQSLLVIPPWSNLWLVASIILTMLLHILILYVHPLSVLFSVTPLSWADWIVVLYLSLPVIIIDEVLKFFSRNPIDYGSGGLIYFQKKKYVISKMWSTILANSALVKSYSFSGILD</sequence>
<keyword evidence="14" id="KW-1185">Reference proteome</keyword>
<feature type="transmembrane region" description="Helical" evidence="11">
    <location>
        <begin position="780"/>
        <end position="803"/>
    </location>
</feature>
<dbReference type="InterPro" id="IPR001757">
    <property type="entry name" value="P_typ_ATPase"/>
</dbReference>
<keyword evidence="7" id="KW-0460">Magnesium</keyword>
<dbReference type="SFLD" id="SFLDG00002">
    <property type="entry name" value="C1.7:_P-type_atpase_like"/>
    <property type="match status" value="1"/>
</dbReference>
<feature type="domain" description="Cation-transporting P-type ATPase N-terminal" evidence="12">
    <location>
        <begin position="40"/>
        <end position="108"/>
    </location>
</feature>
<dbReference type="SFLD" id="SFLDF00027">
    <property type="entry name" value="p-type_atpase"/>
    <property type="match status" value="1"/>
</dbReference>
<feature type="transmembrane region" description="Helical" evidence="11">
    <location>
        <begin position="854"/>
        <end position="877"/>
    </location>
</feature>
<dbReference type="Gene3D" id="3.40.50.1000">
    <property type="entry name" value="HAD superfamily/HAD-like"/>
    <property type="match status" value="1"/>
</dbReference>
<dbReference type="Pfam" id="PF00690">
    <property type="entry name" value="Cation_ATPase_N"/>
    <property type="match status" value="1"/>
</dbReference>
<dbReference type="Pfam" id="PF00122">
    <property type="entry name" value="E1-E2_ATPase"/>
    <property type="match status" value="1"/>
</dbReference>
<dbReference type="GO" id="GO:0016887">
    <property type="term" value="F:ATP hydrolysis activity"/>
    <property type="evidence" value="ECO:0007669"/>
    <property type="project" value="InterPro"/>
</dbReference>
<dbReference type="FunFam" id="1.20.1110.10:FF:000027">
    <property type="entry name" value="Calcium-transporting ATPase, putative"/>
    <property type="match status" value="1"/>
</dbReference>
<comment type="caution">
    <text evidence="13">The sequence shown here is derived from an EMBL/GenBank/DDBJ whole genome shotgun (WGS) entry which is preliminary data.</text>
</comment>
<feature type="transmembrane region" description="Helical" evidence="11">
    <location>
        <begin position="287"/>
        <end position="305"/>
    </location>
</feature>
<keyword evidence="9 11" id="KW-1133">Transmembrane helix</keyword>
<dbReference type="InterPro" id="IPR004014">
    <property type="entry name" value="ATPase_P-typ_cation-transptr_N"/>
</dbReference>
<evidence type="ECO:0000256" key="6">
    <source>
        <dbReference type="ARBA" id="ARBA00022840"/>
    </source>
</evidence>
<dbReference type="PRINTS" id="PR00120">
    <property type="entry name" value="HATPASE"/>
</dbReference>
<reference evidence="13" key="1">
    <citation type="submission" date="2018-05" db="EMBL/GenBank/DDBJ databases">
        <title>Draft genome of Mucuna pruriens seed.</title>
        <authorList>
            <person name="Nnadi N.E."/>
            <person name="Vos R."/>
            <person name="Hasami M.H."/>
            <person name="Devisetty U.K."/>
            <person name="Aguiy J.C."/>
        </authorList>
    </citation>
    <scope>NUCLEOTIDE SEQUENCE [LARGE SCALE GENOMIC DNA]</scope>
    <source>
        <strain evidence="13">JCA_2017</strain>
    </source>
</reference>
<organism evidence="13 14">
    <name type="scientific">Mucuna pruriens</name>
    <name type="common">Velvet bean</name>
    <name type="synonym">Dolichos pruriens</name>
    <dbReference type="NCBI Taxonomy" id="157652"/>
    <lineage>
        <taxon>Eukaryota</taxon>
        <taxon>Viridiplantae</taxon>
        <taxon>Streptophyta</taxon>
        <taxon>Embryophyta</taxon>
        <taxon>Tracheophyta</taxon>
        <taxon>Spermatophyta</taxon>
        <taxon>Magnoliopsida</taxon>
        <taxon>eudicotyledons</taxon>
        <taxon>Gunneridae</taxon>
        <taxon>Pentapetalae</taxon>
        <taxon>rosids</taxon>
        <taxon>fabids</taxon>
        <taxon>Fabales</taxon>
        <taxon>Fabaceae</taxon>
        <taxon>Papilionoideae</taxon>
        <taxon>50 kb inversion clade</taxon>
        <taxon>NPAAA clade</taxon>
        <taxon>indigoferoid/millettioid clade</taxon>
        <taxon>Phaseoleae</taxon>
        <taxon>Mucuna</taxon>
    </lineage>
</organism>
<dbReference type="FunFam" id="3.40.50.1000:FF:000083">
    <property type="entry name" value="Sodium/potassium-transporting ATPase subunit alpha"/>
    <property type="match status" value="1"/>
</dbReference>
<dbReference type="Pfam" id="PF00689">
    <property type="entry name" value="Cation_ATPase_C"/>
    <property type="match status" value="1"/>
</dbReference>
<keyword evidence="10 11" id="KW-0472">Membrane</keyword>
<evidence type="ECO:0000256" key="7">
    <source>
        <dbReference type="ARBA" id="ARBA00022842"/>
    </source>
</evidence>
<dbReference type="Gene3D" id="3.40.1110.10">
    <property type="entry name" value="Calcium-transporting ATPase, cytoplasmic domain N"/>
    <property type="match status" value="1"/>
</dbReference>
<evidence type="ECO:0000256" key="5">
    <source>
        <dbReference type="ARBA" id="ARBA00022837"/>
    </source>
</evidence>
<dbReference type="InterPro" id="IPR023214">
    <property type="entry name" value="HAD_sf"/>
</dbReference>
<evidence type="ECO:0000256" key="10">
    <source>
        <dbReference type="ARBA" id="ARBA00023136"/>
    </source>
</evidence>